<dbReference type="PANTHER" id="PTHR42693:SF53">
    <property type="entry name" value="ENDO-4-O-SULFATASE"/>
    <property type="match status" value="1"/>
</dbReference>
<evidence type="ECO:0000313" key="6">
    <source>
        <dbReference type="Proteomes" id="UP001596135"/>
    </source>
</evidence>
<evidence type="ECO:0000256" key="1">
    <source>
        <dbReference type="ARBA" id="ARBA00008779"/>
    </source>
</evidence>
<gene>
    <name evidence="5" type="ORF">ACFPYL_14120</name>
</gene>
<feature type="domain" description="DJ-1/PfpI" evidence="4">
    <location>
        <begin position="641"/>
        <end position="842"/>
    </location>
</feature>
<dbReference type="InterPro" id="IPR029062">
    <property type="entry name" value="Class_I_gatase-like"/>
</dbReference>
<dbReference type="InterPro" id="IPR000917">
    <property type="entry name" value="Sulfatase_N"/>
</dbReference>
<keyword evidence="2" id="KW-0378">Hydrolase</keyword>
<dbReference type="InterPro" id="IPR050738">
    <property type="entry name" value="Sulfatase"/>
</dbReference>
<comment type="caution">
    <text evidence="5">The sequence shown here is derived from an EMBL/GenBank/DDBJ whole genome shotgun (WGS) entry which is preliminary data.</text>
</comment>
<dbReference type="Gene3D" id="3.40.720.10">
    <property type="entry name" value="Alkaline Phosphatase, subunit A"/>
    <property type="match status" value="1"/>
</dbReference>
<evidence type="ECO:0000259" key="3">
    <source>
        <dbReference type="Pfam" id="PF00884"/>
    </source>
</evidence>
<dbReference type="EMBL" id="JBHSRJ010000004">
    <property type="protein sequence ID" value="MFC6044227.1"/>
    <property type="molecule type" value="Genomic_DNA"/>
</dbReference>
<keyword evidence="6" id="KW-1185">Reference proteome</keyword>
<organism evidence="5 6">
    <name type="scientific">Nocardioides hankookensis</name>
    <dbReference type="NCBI Taxonomy" id="443157"/>
    <lineage>
        <taxon>Bacteria</taxon>
        <taxon>Bacillati</taxon>
        <taxon>Actinomycetota</taxon>
        <taxon>Actinomycetes</taxon>
        <taxon>Propionibacteriales</taxon>
        <taxon>Nocardioidaceae</taxon>
        <taxon>Nocardioides</taxon>
    </lineage>
</organism>
<name>A0ABW1LM49_9ACTN</name>
<dbReference type="RefSeq" id="WP_379155212.1">
    <property type="nucleotide sequence ID" value="NZ_JBHSRJ010000004.1"/>
</dbReference>
<accession>A0ABW1LM49</accession>
<reference evidence="6" key="1">
    <citation type="journal article" date="2019" name="Int. J. Syst. Evol. Microbiol.">
        <title>The Global Catalogue of Microorganisms (GCM) 10K type strain sequencing project: providing services to taxonomists for standard genome sequencing and annotation.</title>
        <authorList>
            <consortium name="The Broad Institute Genomics Platform"/>
            <consortium name="The Broad Institute Genome Sequencing Center for Infectious Disease"/>
            <person name="Wu L."/>
            <person name="Ma J."/>
        </authorList>
    </citation>
    <scope>NUCLEOTIDE SEQUENCE [LARGE SCALE GENOMIC DNA]</scope>
    <source>
        <strain evidence="6">CCUG 54522</strain>
    </source>
</reference>
<dbReference type="InterPro" id="IPR002818">
    <property type="entry name" value="DJ-1/PfpI"/>
</dbReference>
<dbReference type="Pfam" id="PF01965">
    <property type="entry name" value="DJ-1_PfpI"/>
    <property type="match status" value="1"/>
</dbReference>
<dbReference type="PANTHER" id="PTHR42693">
    <property type="entry name" value="ARYLSULFATASE FAMILY MEMBER"/>
    <property type="match status" value="1"/>
</dbReference>
<feature type="domain" description="Sulfatase N-terminal" evidence="3">
    <location>
        <begin position="9"/>
        <end position="391"/>
    </location>
</feature>
<dbReference type="Gene3D" id="3.40.50.880">
    <property type="match status" value="1"/>
</dbReference>
<evidence type="ECO:0000313" key="5">
    <source>
        <dbReference type="EMBL" id="MFC6044227.1"/>
    </source>
</evidence>
<evidence type="ECO:0000256" key="2">
    <source>
        <dbReference type="ARBA" id="ARBA00022801"/>
    </source>
</evidence>
<comment type="similarity">
    <text evidence="1">Belongs to the sulfatase family.</text>
</comment>
<dbReference type="CDD" id="cd03141">
    <property type="entry name" value="GATase1_Hsp31_like"/>
    <property type="match status" value="1"/>
</dbReference>
<dbReference type="SUPFAM" id="SSF52317">
    <property type="entry name" value="Class I glutamine amidotransferase-like"/>
    <property type="match status" value="1"/>
</dbReference>
<protein>
    <submittedName>
        <fullName evidence="5">Sulfatase-like hydrolase/transferase</fullName>
    </submittedName>
</protein>
<evidence type="ECO:0000259" key="4">
    <source>
        <dbReference type="Pfam" id="PF01965"/>
    </source>
</evidence>
<dbReference type="SUPFAM" id="SSF53649">
    <property type="entry name" value="Alkaline phosphatase-like"/>
    <property type="match status" value="1"/>
</dbReference>
<proteinExistence type="inferred from homology"/>
<sequence>MTSPAEQRPDVVILMTDEERAAPPYEGPELTAWRERTLAGTRWFREHGVSFERHYTGSLACVPSRPTIFTGHYPDVHGVTQTDGLGKAADDSRMRWLPRGEVPTLGNWFRAAGYDTHYDGKWHISHADLHTPDGRRVETNTPAGDVIPDAVQQYVDADPLAPYGFSGWVGPEPHGASLSDSGLRRDPLIADRLVAWLQDRYARRRAGDADALRPFLLVASFVNPHDIVLFPKWVRRMPIAPSPLDPPHVTEPPTANEDLALKPAAQIAFRESYPSAYGPPSAIGRIYRSKAQAYRDLYYRLHAEADAPLDRVRRAVTAGSSDAVLVRTSDHGDLLGAHGGLHQKWFNLYEEATRVPFIVARTGAAPTSAATVADPTSHVDLVPTLLAAAGIDADAVAAELRRDFSEVHPLPGRDLMPVVSDPALADADRAVYLITRDNMLEGDTGLSGLARQLGRRADPPAPLRIQVAAHVGANFEGVVARVDGHLWKLVRTFDDPATWTEPGRRHLAANGAAGPEYRTVPVPDQWELYDLTADPVEALNRWDDPTAQAAFDHLRDRLKEEQRRCVPERNHPWPYVARRQGEPDLVRPPKPARALRRLAQRLGMHPDDADAVPQEAAGRRALVIATNHDRLGDGTPTGVFASELTVPYYYFEDAGMYVDVASPLGGVIPVDPMSLKPVLRTTADDRYLGDDILASKLQDSPAIADVEVGDYDLVYLAGGWGAAFDLGDSEPLAEQMTAAAAAGLVIGGVCHGPLGLVNAKAPDGRPLVEGRKVSAVTDKQVRELRITSTPRHPETELRKAGAVFESATRFRDPFANHWVVDGDLVTGQNQNAAPMVAREMVRLVLAREDAR</sequence>
<dbReference type="Proteomes" id="UP001596135">
    <property type="component" value="Unassembled WGS sequence"/>
</dbReference>
<dbReference type="InterPro" id="IPR017850">
    <property type="entry name" value="Alkaline_phosphatase_core_sf"/>
</dbReference>
<dbReference type="Pfam" id="PF00884">
    <property type="entry name" value="Sulfatase"/>
    <property type="match status" value="1"/>
</dbReference>